<dbReference type="Pfam" id="PF13727">
    <property type="entry name" value="CoA_binding_3"/>
    <property type="match status" value="1"/>
</dbReference>
<dbReference type="InterPro" id="IPR017475">
    <property type="entry name" value="EPS_sugar_tfrase"/>
</dbReference>
<dbReference type="Gene3D" id="3.40.50.720">
    <property type="entry name" value="NAD(P)-binding Rossmann-like Domain"/>
    <property type="match status" value="1"/>
</dbReference>
<evidence type="ECO:0000256" key="7">
    <source>
        <dbReference type="SAM" id="Phobius"/>
    </source>
</evidence>
<name>A0ABR8NYK8_9GAMM</name>
<keyword evidence="3 9" id="KW-0808">Transferase</keyword>
<feature type="transmembrane region" description="Helical" evidence="7">
    <location>
        <begin position="286"/>
        <end position="306"/>
    </location>
</feature>
<reference evidence="9 10" key="1">
    <citation type="submission" date="2020-09" db="EMBL/GenBank/DDBJ databases">
        <title>Marinomonas sp. nov., isolated from the cysticercosis algae of Qingdao, China.</title>
        <authorList>
            <person name="Sun X."/>
        </authorList>
    </citation>
    <scope>NUCLEOTIDE SEQUENCE [LARGE SCALE GENOMIC DNA]</scope>
    <source>
        <strain evidence="9 10">SM2066</strain>
    </source>
</reference>
<evidence type="ECO:0000256" key="2">
    <source>
        <dbReference type="ARBA" id="ARBA00006464"/>
    </source>
</evidence>
<evidence type="ECO:0000313" key="10">
    <source>
        <dbReference type="Proteomes" id="UP000604161"/>
    </source>
</evidence>
<evidence type="ECO:0000256" key="6">
    <source>
        <dbReference type="ARBA" id="ARBA00023136"/>
    </source>
</evidence>
<dbReference type="PANTHER" id="PTHR30576:SF0">
    <property type="entry name" value="UNDECAPRENYL-PHOSPHATE N-ACETYLGALACTOSAMINYL 1-PHOSPHATE TRANSFERASE-RELATED"/>
    <property type="match status" value="1"/>
</dbReference>
<dbReference type="RefSeq" id="WP_191594478.1">
    <property type="nucleotide sequence ID" value="NZ_JACYFC010000002.1"/>
</dbReference>
<evidence type="ECO:0000259" key="8">
    <source>
        <dbReference type="Pfam" id="PF02397"/>
    </source>
</evidence>
<feature type="transmembrane region" description="Helical" evidence="7">
    <location>
        <begin position="20"/>
        <end position="38"/>
    </location>
</feature>
<dbReference type="Proteomes" id="UP000604161">
    <property type="component" value="Unassembled WGS sequence"/>
</dbReference>
<sequence>MKNGPTLKEHSTSLTIILRGLDVTILFLAGTLSFWLKFSHLDMNIMYKNVLLLGVLLGAASLSFYGAYRTWRGAPFSFEIKCILSSTVSAFLLLIISGFMTQSSDLFSRIWIFSWLLSSTILILAYRFALRSTLGKLRKKGYNIRRVLIIGDGELGQNVANKLSQHSEMGLVVKGFINNGDKTAKDLLVKKIPTLGDLNDINKLINELHIDQVWIALPISEFACMEKVQSILATSPVTIRMVPDIFGFQLLNHSMTEVAGLPVINLSTSHMLEGKNRLLKSIEDKILSSIILIGISPILLALAIGVKLSSPGPIFYRQERISWNGRSFGMLKFRSMAEDCEKDGVTWGGASSMSVTRFGEFIRKTSLDELPQFLNVLKGDMSIVGPRPERTIFVEQFKHEIPGYMQKHMVKAGITGWAQINGWRGDTDLKKRIEYDLYYIENWSVWFDIKIIFLTFWKGFIHKNAA</sequence>
<dbReference type="Pfam" id="PF02397">
    <property type="entry name" value="Bac_transf"/>
    <property type="match status" value="1"/>
</dbReference>
<comment type="caution">
    <text evidence="9">The sequence shown here is derived from an EMBL/GenBank/DDBJ whole genome shotgun (WGS) entry which is preliminary data.</text>
</comment>
<comment type="subcellular location">
    <subcellularLocation>
        <location evidence="1">Membrane</location>
        <topology evidence="1">Multi-pass membrane protein</topology>
    </subcellularLocation>
</comment>
<dbReference type="EC" id="2.7.8.31" evidence="9"/>
<evidence type="ECO:0000256" key="3">
    <source>
        <dbReference type="ARBA" id="ARBA00022679"/>
    </source>
</evidence>
<gene>
    <name evidence="9" type="ORF">IF202_08695</name>
</gene>
<dbReference type="InterPro" id="IPR036291">
    <property type="entry name" value="NAD(P)-bd_dom_sf"/>
</dbReference>
<keyword evidence="10" id="KW-1185">Reference proteome</keyword>
<keyword evidence="6 7" id="KW-0472">Membrane</keyword>
<evidence type="ECO:0000256" key="1">
    <source>
        <dbReference type="ARBA" id="ARBA00004141"/>
    </source>
</evidence>
<dbReference type="InterPro" id="IPR003362">
    <property type="entry name" value="Bact_transf"/>
</dbReference>
<evidence type="ECO:0000313" key="9">
    <source>
        <dbReference type="EMBL" id="MBD5771131.1"/>
    </source>
</evidence>
<feature type="transmembrane region" description="Helical" evidence="7">
    <location>
        <begin position="50"/>
        <end position="68"/>
    </location>
</feature>
<keyword evidence="4 7" id="KW-0812">Transmembrane</keyword>
<organism evidence="9 10">
    <name type="scientific">Marinomonas colpomeniae</name>
    <dbReference type="NCBI Taxonomy" id="2774408"/>
    <lineage>
        <taxon>Bacteria</taxon>
        <taxon>Pseudomonadati</taxon>
        <taxon>Pseudomonadota</taxon>
        <taxon>Gammaproteobacteria</taxon>
        <taxon>Oceanospirillales</taxon>
        <taxon>Oceanospirillaceae</taxon>
        <taxon>Marinomonas</taxon>
    </lineage>
</organism>
<feature type="domain" description="Bacterial sugar transferase" evidence="8">
    <location>
        <begin position="280"/>
        <end position="459"/>
    </location>
</feature>
<evidence type="ECO:0000256" key="5">
    <source>
        <dbReference type="ARBA" id="ARBA00022989"/>
    </source>
</evidence>
<dbReference type="NCBIfam" id="TIGR03025">
    <property type="entry name" value="EPS_sugtrans"/>
    <property type="match status" value="1"/>
</dbReference>
<accession>A0ABR8NYK8</accession>
<dbReference type="EMBL" id="JACYFC010000002">
    <property type="protein sequence ID" value="MBD5771131.1"/>
    <property type="molecule type" value="Genomic_DNA"/>
</dbReference>
<keyword evidence="5 7" id="KW-1133">Transmembrane helix</keyword>
<feature type="transmembrane region" description="Helical" evidence="7">
    <location>
        <begin position="112"/>
        <end position="130"/>
    </location>
</feature>
<comment type="similarity">
    <text evidence="2">Belongs to the bacterial sugar transferase family.</text>
</comment>
<proteinExistence type="inferred from homology"/>
<protein>
    <submittedName>
        <fullName evidence="9">Undecaprenyl-phosphate glucose phosphotransferase</fullName>
        <ecNumber evidence="9">2.7.8.31</ecNumber>
    </submittedName>
</protein>
<dbReference type="PANTHER" id="PTHR30576">
    <property type="entry name" value="COLANIC BIOSYNTHESIS UDP-GLUCOSE LIPID CARRIER TRANSFERASE"/>
    <property type="match status" value="1"/>
</dbReference>
<feature type="transmembrane region" description="Helical" evidence="7">
    <location>
        <begin position="80"/>
        <end position="100"/>
    </location>
</feature>
<dbReference type="InterPro" id="IPR017473">
    <property type="entry name" value="Undecaprenyl-P_gluc_Ptfrase"/>
</dbReference>
<dbReference type="NCBIfam" id="TIGR03023">
    <property type="entry name" value="WcaJ_sugtrans"/>
    <property type="match status" value="1"/>
</dbReference>
<dbReference type="GO" id="GO:0089702">
    <property type="term" value="F:undecaprenyl-phosphate glucose phosphotransferase activity"/>
    <property type="evidence" value="ECO:0007669"/>
    <property type="project" value="UniProtKB-EC"/>
</dbReference>
<evidence type="ECO:0000256" key="4">
    <source>
        <dbReference type="ARBA" id="ARBA00022692"/>
    </source>
</evidence>
<dbReference type="SUPFAM" id="SSF51735">
    <property type="entry name" value="NAD(P)-binding Rossmann-fold domains"/>
    <property type="match status" value="1"/>
</dbReference>